<keyword evidence="1" id="KW-1133">Transmembrane helix</keyword>
<feature type="transmembrane region" description="Helical" evidence="1">
    <location>
        <begin position="277"/>
        <end position="299"/>
    </location>
</feature>
<dbReference type="Pfam" id="PF05380">
    <property type="entry name" value="Peptidase_A17"/>
    <property type="match status" value="1"/>
</dbReference>
<keyword evidence="1" id="KW-0472">Membrane</keyword>
<dbReference type="Proteomes" id="UP000504629">
    <property type="component" value="Unplaced"/>
</dbReference>
<dbReference type="InterPro" id="IPR040676">
    <property type="entry name" value="DUF5641"/>
</dbReference>
<dbReference type="SUPFAM" id="SSF53098">
    <property type="entry name" value="Ribonuclease H-like"/>
    <property type="match status" value="1"/>
</dbReference>
<dbReference type="GeneID" id="114251051"/>
<evidence type="ECO:0000259" key="2">
    <source>
        <dbReference type="PROSITE" id="PS50994"/>
    </source>
</evidence>
<dbReference type="InterPro" id="IPR012337">
    <property type="entry name" value="RNaseH-like_sf"/>
</dbReference>
<dbReference type="Gene3D" id="3.30.420.10">
    <property type="entry name" value="Ribonuclease H-like superfamily/Ribonuclease H"/>
    <property type="match status" value="1"/>
</dbReference>
<keyword evidence="3" id="KW-1185">Reference proteome</keyword>
<dbReference type="OrthoDB" id="8194935at2759"/>
<name>A0A6J2KLJ4_BOMMA</name>
<dbReference type="PANTHER" id="PTHR47331">
    <property type="entry name" value="PHD-TYPE DOMAIN-CONTAINING PROTEIN"/>
    <property type="match status" value="1"/>
</dbReference>
<feature type="domain" description="Integrase catalytic" evidence="2">
    <location>
        <begin position="712"/>
        <end position="914"/>
    </location>
</feature>
<organism evidence="3 4">
    <name type="scientific">Bombyx mandarina</name>
    <name type="common">Wild silk moth</name>
    <name type="synonym">Wild silkworm</name>
    <dbReference type="NCBI Taxonomy" id="7092"/>
    <lineage>
        <taxon>Eukaryota</taxon>
        <taxon>Metazoa</taxon>
        <taxon>Ecdysozoa</taxon>
        <taxon>Arthropoda</taxon>
        <taxon>Hexapoda</taxon>
        <taxon>Insecta</taxon>
        <taxon>Pterygota</taxon>
        <taxon>Neoptera</taxon>
        <taxon>Endopterygota</taxon>
        <taxon>Lepidoptera</taxon>
        <taxon>Glossata</taxon>
        <taxon>Ditrysia</taxon>
        <taxon>Bombycoidea</taxon>
        <taxon>Bombycidae</taxon>
        <taxon>Bombycinae</taxon>
        <taxon>Bombyx</taxon>
    </lineage>
</organism>
<dbReference type="PROSITE" id="PS50994">
    <property type="entry name" value="INTEGRASE"/>
    <property type="match status" value="1"/>
</dbReference>
<dbReference type="GO" id="GO:0003676">
    <property type="term" value="F:nucleic acid binding"/>
    <property type="evidence" value="ECO:0007669"/>
    <property type="project" value="InterPro"/>
</dbReference>
<dbReference type="InterPro" id="IPR036397">
    <property type="entry name" value="RNaseH_sf"/>
</dbReference>
<dbReference type="InterPro" id="IPR008042">
    <property type="entry name" value="Retrotrans_Pao"/>
</dbReference>
<feature type="transmembrane region" description="Helical" evidence="1">
    <location>
        <begin position="210"/>
        <end position="229"/>
    </location>
</feature>
<keyword evidence="1" id="KW-0812">Transmembrane</keyword>
<sequence length="1028" mass="116604">MRVRFESNLDDINDLNLKQNPEVEPEYAALSSFDTLYNYVRRARNKITIGNSSNVMRTTAAINVTLPTISLPSFDGRSLEGWETFYQAFKANIHDNPQLSDAQRVQYLMGKLTHSALKLTAGIIPTACQSKLTCNNCKKYHHTLLCFGNKRANRKSKSVPSPSNDYADMDRQRRFLMSVILALRKPSVKTNIFLQLPAIMMADIRLSYHLVEIPLTLASLILLLTAVFFRSNDYISKGYLTEINDTAKETDNGYYIPHHAVIRPSKTTTKLRVVLDAIARLFDVLGLVAPVILFAKLLIKELWNSKIDWDDTPPDTIIYRYSSLVKELPLLSTIAIPRHIGVFKDCEVNIVAFCDASLNAYGCVVYLHITDPTGDITLRLLCSKSKVSPVKITTLARLELCAALVLSKLVKLIYNAYNSLHPITAIYAFSDSTIALSWIKSSPHRWSIFVGNRIAQIQENLSPDRFFHINGKENPSDCVSRGLLPSQIINNSLWWQGPSWACYPISQWPIEPFVPCKSGSDIPEMKKSVTLTALTVVEDSPIYQLGLRISSWSKLLRCVVYVLRFIRKLPRNKFVTASDLNTAEKAIIRALQAKYFGHDIASIRKLDLPSKNIRKLSPFIDEDGILRIQGRLSSSDLPFETQHPALLPKHDHIINIIVDYFHNTNLHTGPDLLMSIIRQRFWILSARNVIRKRVHMCKSCFRVSPSHPTPMMADLPSSRVMEAKAFCHTGVDYAGPFKITLVRKRGHHSQKAYICLFVCLTTKAIHIELASDLSTDSFLAAFKRFISRRGPVSFMYSDNGTNFVGAKAQLDEMYKLLVSNNFISAWNDELTKYRIIWKMIPPRAPHFGGLWESNIKSVKTHLNRVIGAQILTYEEMLTVLNQIECLMNSRPLCLLSADPNPEILTPAHFLMSTPLQYLPASELSANQMSLTNRKALLDSLVNSYWRKWRLEYLHTLQVRQKWCTSDNPVKVGTVVLIHQDDIPPLRWPLGVIQEVYPGADNIIRVALVKTKSGFLKRPVVKLYPLPLE</sequence>
<dbReference type="Pfam" id="PF17921">
    <property type="entry name" value="Integrase_H2C2"/>
    <property type="match status" value="1"/>
</dbReference>
<dbReference type="KEGG" id="bman:114251051"/>
<gene>
    <name evidence="4" type="primary">LOC114251051</name>
</gene>
<dbReference type="InterPro" id="IPR041588">
    <property type="entry name" value="Integrase_H2C2"/>
</dbReference>
<dbReference type="Pfam" id="PF18701">
    <property type="entry name" value="DUF5641"/>
    <property type="match status" value="1"/>
</dbReference>
<dbReference type="InterPro" id="IPR001584">
    <property type="entry name" value="Integrase_cat-core"/>
</dbReference>
<evidence type="ECO:0000313" key="3">
    <source>
        <dbReference type="Proteomes" id="UP000504629"/>
    </source>
</evidence>
<evidence type="ECO:0000256" key="1">
    <source>
        <dbReference type="SAM" id="Phobius"/>
    </source>
</evidence>
<dbReference type="GO" id="GO:0015074">
    <property type="term" value="P:DNA integration"/>
    <property type="evidence" value="ECO:0007669"/>
    <property type="project" value="InterPro"/>
</dbReference>
<proteinExistence type="predicted"/>
<dbReference type="AlphaFoldDB" id="A0A6J2KLJ4"/>
<dbReference type="RefSeq" id="XP_028041029.1">
    <property type="nucleotide sequence ID" value="XM_028185228.1"/>
</dbReference>
<evidence type="ECO:0000313" key="4">
    <source>
        <dbReference type="RefSeq" id="XP_028041029.1"/>
    </source>
</evidence>
<accession>A0A6J2KLJ4</accession>
<protein>
    <submittedName>
        <fullName evidence="4">Uncharacterized protein LOC114251051</fullName>
    </submittedName>
</protein>
<reference evidence="4" key="1">
    <citation type="submission" date="2025-08" db="UniProtKB">
        <authorList>
            <consortium name="RefSeq"/>
        </authorList>
    </citation>
    <scope>IDENTIFICATION</scope>
    <source>
        <tissue evidence="4">Silk gland</tissue>
    </source>
</reference>